<keyword evidence="8" id="KW-0732">Signal</keyword>
<dbReference type="Proteomes" id="UP001477870">
    <property type="component" value="Unassembled WGS sequence"/>
</dbReference>
<keyword evidence="4" id="KW-0472">Membrane</keyword>
<dbReference type="Pfam" id="PF07886">
    <property type="entry name" value="BA14K"/>
    <property type="match status" value="1"/>
</dbReference>
<comment type="function">
    <text evidence="6">Has immunoglobulin-binding and hemagglutination properties, and can bind to mannose. Essential for virulence. May be involved in LPS biosynthesis or polysaccharide transport.</text>
</comment>
<organism evidence="9 10">
    <name type="scientific">Ahrensia kielensis</name>
    <dbReference type="NCBI Taxonomy" id="76980"/>
    <lineage>
        <taxon>Bacteria</taxon>
        <taxon>Pseudomonadati</taxon>
        <taxon>Pseudomonadota</taxon>
        <taxon>Alphaproteobacteria</taxon>
        <taxon>Hyphomicrobiales</taxon>
        <taxon>Ahrensiaceae</taxon>
        <taxon>Ahrensia</taxon>
    </lineage>
</organism>
<comment type="similarity">
    <text evidence="2">Belongs to the BA14k family.</text>
</comment>
<keyword evidence="10" id="KW-1185">Reference proteome</keyword>
<protein>
    <recommendedName>
        <fullName evidence="3">Lectin-like protein BA14k</fullName>
    </recommendedName>
</protein>
<feature type="compositionally biased region" description="Basic residues" evidence="7">
    <location>
        <begin position="145"/>
        <end position="156"/>
    </location>
</feature>
<keyword evidence="5" id="KW-0430">Lectin</keyword>
<comment type="subcellular location">
    <subcellularLocation>
        <location evidence="1">Membrane</location>
        <topology evidence="1">Single-pass membrane protein</topology>
    </subcellularLocation>
</comment>
<evidence type="ECO:0000313" key="9">
    <source>
        <dbReference type="EMBL" id="MEM5500101.1"/>
    </source>
</evidence>
<dbReference type="RefSeq" id="WP_342846061.1">
    <property type="nucleotide sequence ID" value="NZ_JBBMQO010000001.1"/>
</dbReference>
<dbReference type="EMBL" id="JBBMQO010000001">
    <property type="protein sequence ID" value="MEM5500101.1"/>
    <property type="molecule type" value="Genomic_DNA"/>
</dbReference>
<evidence type="ECO:0000256" key="6">
    <source>
        <dbReference type="ARBA" id="ARBA00025321"/>
    </source>
</evidence>
<dbReference type="InterPro" id="IPR012413">
    <property type="entry name" value="BA14K"/>
</dbReference>
<evidence type="ECO:0000256" key="7">
    <source>
        <dbReference type="SAM" id="MobiDB-lite"/>
    </source>
</evidence>
<feature type="chain" id="PRO_5045845874" description="Lectin-like protein BA14k" evidence="8">
    <location>
        <begin position="27"/>
        <end position="156"/>
    </location>
</feature>
<evidence type="ECO:0000256" key="3">
    <source>
        <dbReference type="ARBA" id="ARBA00020552"/>
    </source>
</evidence>
<name>A0ABU9T1U7_9HYPH</name>
<reference evidence="9 10" key="1">
    <citation type="submission" date="2024-03" db="EMBL/GenBank/DDBJ databases">
        <title>Community enrichment and isolation of bacterial strains for fucoidan degradation.</title>
        <authorList>
            <person name="Sichert A."/>
        </authorList>
    </citation>
    <scope>NUCLEOTIDE SEQUENCE [LARGE SCALE GENOMIC DNA]</scope>
    <source>
        <strain evidence="9 10">AS62</strain>
    </source>
</reference>
<accession>A0ABU9T1U7</accession>
<feature type="signal peptide" evidence="8">
    <location>
        <begin position="1"/>
        <end position="26"/>
    </location>
</feature>
<proteinExistence type="inferred from homology"/>
<comment type="caution">
    <text evidence="9">The sequence shown here is derived from an EMBL/GenBank/DDBJ whole genome shotgun (WGS) entry which is preliminary data.</text>
</comment>
<sequence length="156" mass="17637">MNISKFLAAAAISIAASCGVSTSASAAPIAIAPIASPADGLVQKVGSERRRGFYRHRGHAFYNGHRGYRHHRRGYRRHNGYYFPHGAFSVTIHVAPRRHVEPRRVIRRAPARARIVNVGTLHVNWCQSKYRSYRASDNTFQPYHGGRKRCRSPYAR</sequence>
<evidence type="ECO:0000256" key="4">
    <source>
        <dbReference type="ARBA" id="ARBA00022475"/>
    </source>
</evidence>
<evidence type="ECO:0000256" key="8">
    <source>
        <dbReference type="SAM" id="SignalP"/>
    </source>
</evidence>
<evidence type="ECO:0000256" key="5">
    <source>
        <dbReference type="ARBA" id="ARBA00022734"/>
    </source>
</evidence>
<keyword evidence="4" id="KW-1003">Cell membrane</keyword>
<dbReference type="PROSITE" id="PS51257">
    <property type="entry name" value="PROKAR_LIPOPROTEIN"/>
    <property type="match status" value="1"/>
</dbReference>
<evidence type="ECO:0000313" key="10">
    <source>
        <dbReference type="Proteomes" id="UP001477870"/>
    </source>
</evidence>
<feature type="region of interest" description="Disordered" evidence="7">
    <location>
        <begin position="137"/>
        <end position="156"/>
    </location>
</feature>
<gene>
    <name evidence="9" type="ORF">WNY59_00715</name>
</gene>
<evidence type="ECO:0000256" key="2">
    <source>
        <dbReference type="ARBA" id="ARBA00010270"/>
    </source>
</evidence>
<evidence type="ECO:0000256" key="1">
    <source>
        <dbReference type="ARBA" id="ARBA00004167"/>
    </source>
</evidence>